<keyword evidence="3" id="KW-0808">Transferase</keyword>
<evidence type="ECO:0000313" key="4">
    <source>
        <dbReference type="Proteomes" id="UP000307841"/>
    </source>
</evidence>
<keyword evidence="1" id="KW-1133">Transmembrane helix</keyword>
<dbReference type="PANTHER" id="PTHR43441">
    <property type="entry name" value="RIBOSOMAL-PROTEIN-SERINE ACETYLTRANSFERASE"/>
    <property type="match status" value="1"/>
</dbReference>
<sequence length="238" mass="27180">MSSAIPLHSLVDVIIYDLLYPFCFDVTTIYVCFVLLFGIKFLSGVIKLSIEPLLLSFPESFETSRLHIRAPLAGDGQMVHLALTESIEDLRPWMPWAQTLPTEEKSEVNVRQARLKFLERSDLRLHLFDKHSRQLIGCSGLHQIDWDARKFEIGYWVRPSFRGQGYITEAVAGITSFAIRELQANRLVIRCDSRNTASSRVAERSGFILEGILRQDTRSIDGTLRDTMVYAKVRGIDF</sequence>
<dbReference type="InterPro" id="IPR016181">
    <property type="entry name" value="Acyl_CoA_acyltransferase"/>
</dbReference>
<dbReference type="GO" id="GO:1990189">
    <property type="term" value="F:protein N-terminal-serine acetyltransferase activity"/>
    <property type="evidence" value="ECO:0007669"/>
    <property type="project" value="TreeGrafter"/>
</dbReference>
<reference evidence="3 4" key="1">
    <citation type="submission" date="2019-04" db="EMBL/GenBank/DDBJ databases">
        <title>Whole genome sequencing of Brevibacillus sp. TGS2-1.</title>
        <authorList>
            <person name="Choi A."/>
        </authorList>
    </citation>
    <scope>NUCLEOTIDE SEQUENCE [LARGE SCALE GENOMIC DNA]</scope>
    <source>
        <strain evidence="3 4">TGS2-1</strain>
    </source>
</reference>
<protein>
    <submittedName>
        <fullName evidence="3">GNAT family N-acetyltransferase</fullName>
    </submittedName>
</protein>
<dbReference type="Proteomes" id="UP000307841">
    <property type="component" value="Unassembled WGS sequence"/>
</dbReference>
<dbReference type="GO" id="GO:0008999">
    <property type="term" value="F:protein-N-terminal-alanine acetyltransferase activity"/>
    <property type="evidence" value="ECO:0007669"/>
    <property type="project" value="TreeGrafter"/>
</dbReference>
<comment type="caution">
    <text evidence="3">The sequence shown here is derived from an EMBL/GenBank/DDBJ whole genome shotgun (WGS) entry which is preliminary data.</text>
</comment>
<evidence type="ECO:0000259" key="2">
    <source>
        <dbReference type="PROSITE" id="PS51186"/>
    </source>
</evidence>
<keyword evidence="4" id="KW-1185">Reference proteome</keyword>
<organism evidence="3 4">
    <name type="scientific">Brevibacillus antibioticus</name>
    <dbReference type="NCBI Taxonomy" id="2570228"/>
    <lineage>
        <taxon>Bacteria</taxon>
        <taxon>Bacillati</taxon>
        <taxon>Bacillota</taxon>
        <taxon>Bacilli</taxon>
        <taxon>Bacillales</taxon>
        <taxon>Paenibacillaceae</taxon>
        <taxon>Brevibacillus</taxon>
    </lineage>
</organism>
<feature type="transmembrane region" description="Helical" evidence="1">
    <location>
        <begin position="18"/>
        <end position="39"/>
    </location>
</feature>
<evidence type="ECO:0000313" key="3">
    <source>
        <dbReference type="EMBL" id="TKI57385.1"/>
    </source>
</evidence>
<dbReference type="CDD" id="cd04301">
    <property type="entry name" value="NAT_SF"/>
    <property type="match status" value="1"/>
</dbReference>
<keyword evidence="1" id="KW-0812">Transmembrane</keyword>
<name>A0A4U2YAT3_9BACL</name>
<dbReference type="PROSITE" id="PS51186">
    <property type="entry name" value="GNAT"/>
    <property type="match status" value="1"/>
</dbReference>
<proteinExistence type="predicted"/>
<dbReference type="AlphaFoldDB" id="A0A4U2YAT3"/>
<dbReference type="InterPro" id="IPR051908">
    <property type="entry name" value="Ribosomal_N-acetyltransferase"/>
</dbReference>
<gene>
    <name evidence="3" type="ORF">E8L90_19075</name>
</gene>
<keyword evidence="1" id="KW-0472">Membrane</keyword>
<dbReference type="InterPro" id="IPR000182">
    <property type="entry name" value="GNAT_dom"/>
</dbReference>
<dbReference type="OrthoDB" id="9799321at2"/>
<feature type="domain" description="N-acetyltransferase" evidence="2">
    <location>
        <begin position="78"/>
        <end position="229"/>
    </location>
</feature>
<dbReference type="Pfam" id="PF13302">
    <property type="entry name" value="Acetyltransf_3"/>
    <property type="match status" value="1"/>
</dbReference>
<dbReference type="GO" id="GO:0005737">
    <property type="term" value="C:cytoplasm"/>
    <property type="evidence" value="ECO:0007669"/>
    <property type="project" value="TreeGrafter"/>
</dbReference>
<dbReference type="EMBL" id="SZNK01000001">
    <property type="protein sequence ID" value="TKI57385.1"/>
    <property type="molecule type" value="Genomic_DNA"/>
</dbReference>
<dbReference type="PANTHER" id="PTHR43441:SF3">
    <property type="entry name" value="ACETYLTRANSFERASE"/>
    <property type="match status" value="1"/>
</dbReference>
<accession>A0A4U2YAT3</accession>
<dbReference type="SUPFAM" id="SSF55729">
    <property type="entry name" value="Acyl-CoA N-acyltransferases (Nat)"/>
    <property type="match status" value="1"/>
</dbReference>
<evidence type="ECO:0000256" key="1">
    <source>
        <dbReference type="SAM" id="Phobius"/>
    </source>
</evidence>
<dbReference type="Gene3D" id="3.40.630.30">
    <property type="match status" value="1"/>
</dbReference>